<proteinExistence type="predicted"/>
<reference evidence="2" key="1">
    <citation type="submission" date="2022-11" db="EMBL/GenBank/DDBJ databases">
        <title>Pseudomonas triclosanedens sp. nov., a triclosan degrader isolated from activated sludge.</title>
        <authorList>
            <person name="Yin Y."/>
            <person name="Lu Z."/>
        </authorList>
    </citation>
    <scope>NUCLEOTIDE SEQUENCE</scope>
    <source>
        <strain evidence="2">ZM23</strain>
    </source>
</reference>
<dbReference type="Proteomes" id="UP001163624">
    <property type="component" value="Chromosome"/>
</dbReference>
<name>A0ABY6ZVN7_9PSED</name>
<evidence type="ECO:0000256" key="1">
    <source>
        <dbReference type="SAM" id="MobiDB-lite"/>
    </source>
</evidence>
<dbReference type="EMBL" id="CP113432">
    <property type="protein sequence ID" value="WAI49032.1"/>
    <property type="molecule type" value="Genomic_DNA"/>
</dbReference>
<protein>
    <submittedName>
        <fullName evidence="2">Uncharacterized protein</fullName>
    </submittedName>
</protein>
<accession>A0ABY6ZVN7</accession>
<gene>
    <name evidence="2" type="ORF">OU419_25335</name>
</gene>
<dbReference type="RefSeq" id="WP_254472341.1">
    <property type="nucleotide sequence ID" value="NZ_CP113432.1"/>
</dbReference>
<evidence type="ECO:0000313" key="3">
    <source>
        <dbReference type="Proteomes" id="UP001163624"/>
    </source>
</evidence>
<feature type="region of interest" description="Disordered" evidence="1">
    <location>
        <begin position="65"/>
        <end position="84"/>
    </location>
</feature>
<keyword evidence="3" id="KW-1185">Reference proteome</keyword>
<organism evidence="2 3">
    <name type="scientific">Pseudomonas triclosanedens</name>
    <dbReference type="NCBI Taxonomy" id="2961893"/>
    <lineage>
        <taxon>Bacteria</taxon>
        <taxon>Pseudomonadati</taxon>
        <taxon>Pseudomonadota</taxon>
        <taxon>Gammaproteobacteria</taxon>
        <taxon>Pseudomonadales</taxon>
        <taxon>Pseudomonadaceae</taxon>
        <taxon>Pseudomonas</taxon>
    </lineage>
</organism>
<evidence type="ECO:0000313" key="2">
    <source>
        <dbReference type="EMBL" id="WAI49032.1"/>
    </source>
</evidence>
<sequence length="114" mass="12745">MKEFNPHPPRSPRDYAAAILAEGCRERRNALLDACPADWRPLVRTHVEDAFAKIKAYRELMDRRAESMRRGPEPAPRVTDTDYRISNFTKSAPEVGNGHLSAIRAALASEASNA</sequence>